<dbReference type="InterPro" id="IPR014340">
    <property type="entry name" value="LptA"/>
</dbReference>
<gene>
    <name evidence="6" type="ORF">MNBD_NITROSPIRAE03-1371</name>
</gene>
<evidence type="ECO:0000313" key="6">
    <source>
        <dbReference type="EMBL" id="VAX31476.1"/>
    </source>
</evidence>
<sequence length="176" mass="19086">MSGQSFIKTLLLFFVFLLVTSGMAGAQKSDDGKVVRGSTDSSHRTAVASDKEPVEITAETLIADNRAHTAVFEGTVVVHQGTITLYADWMKVFYSEAGDVGKIEARGNVKLVKDAREITSGEAVYYKELQKIVFTGNPVATEGNSTISGDRMVYYIASDRSEVANSRVIIKKQNGP</sequence>
<organism evidence="6">
    <name type="scientific">hydrothermal vent metagenome</name>
    <dbReference type="NCBI Taxonomy" id="652676"/>
    <lineage>
        <taxon>unclassified sequences</taxon>
        <taxon>metagenomes</taxon>
        <taxon>ecological metagenomes</taxon>
    </lineage>
</organism>
<evidence type="ECO:0000256" key="3">
    <source>
        <dbReference type="ARBA" id="ARBA00022764"/>
    </source>
</evidence>
<feature type="region of interest" description="Disordered" evidence="4">
    <location>
        <begin position="27"/>
        <end position="49"/>
    </location>
</feature>
<dbReference type="PANTHER" id="PTHR36504">
    <property type="entry name" value="LIPOPOLYSACCHARIDE EXPORT SYSTEM PROTEIN LPTA"/>
    <property type="match status" value="1"/>
</dbReference>
<dbReference type="InterPro" id="IPR005653">
    <property type="entry name" value="OstA-like_N"/>
</dbReference>
<dbReference type="GO" id="GO:0009279">
    <property type="term" value="C:cell outer membrane"/>
    <property type="evidence" value="ECO:0007669"/>
    <property type="project" value="TreeGrafter"/>
</dbReference>
<dbReference type="EMBL" id="UOGI01000108">
    <property type="protein sequence ID" value="VAX31476.1"/>
    <property type="molecule type" value="Genomic_DNA"/>
</dbReference>
<dbReference type="GO" id="GO:0001530">
    <property type="term" value="F:lipopolysaccharide binding"/>
    <property type="evidence" value="ECO:0007669"/>
    <property type="project" value="InterPro"/>
</dbReference>
<keyword evidence="1" id="KW-0813">Transport</keyword>
<dbReference type="GO" id="GO:0030288">
    <property type="term" value="C:outer membrane-bounded periplasmic space"/>
    <property type="evidence" value="ECO:0007669"/>
    <property type="project" value="TreeGrafter"/>
</dbReference>
<name>A0A3B1CLQ2_9ZZZZ</name>
<evidence type="ECO:0000256" key="4">
    <source>
        <dbReference type="SAM" id="MobiDB-lite"/>
    </source>
</evidence>
<dbReference type="NCBIfam" id="TIGR03002">
    <property type="entry name" value="outer_YhbN_LptA"/>
    <property type="match status" value="1"/>
</dbReference>
<protein>
    <recommendedName>
        <fullName evidence="5">Organic solvent tolerance-like N-terminal domain-containing protein</fullName>
    </recommendedName>
</protein>
<proteinExistence type="predicted"/>
<reference evidence="6" key="1">
    <citation type="submission" date="2018-06" db="EMBL/GenBank/DDBJ databases">
        <authorList>
            <person name="Zhirakovskaya E."/>
        </authorList>
    </citation>
    <scope>NUCLEOTIDE SEQUENCE</scope>
</reference>
<dbReference type="Pfam" id="PF03968">
    <property type="entry name" value="LptD_N"/>
    <property type="match status" value="1"/>
</dbReference>
<evidence type="ECO:0000256" key="2">
    <source>
        <dbReference type="ARBA" id="ARBA00022729"/>
    </source>
</evidence>
<feature type="domain" description="Organic solvent tolerance-like N-terminal" evidence="5">
    <location>
        <begin position="55"/>
        <end position="158"/>
    </location>
</feature>
<dbReference type="Gene3D" id="2.60.450.10">
    <property type="entry name" value="Lipopolysaccharide (LPS) transport protein A like domain"/>
    <property type="match status" value="1"/>
</dbReference>
<evidence type="ECO:0000259" key="5">
    <source>
        <dbReference type="Pfam" id="PF03968"/>
    </source>
</evidence>
<evidence type="ECO:0000256" key="1">
    <source>
        <dbReference type="ARBA" id="ARBA00022448"/>
    </source>
</evidence>
<keyword evidence="2" id="KW-0732">Signal</keyword>
<accession>A0A3B1CLQ2</accession>
<dbReference type="AlphaFoldDB" id="A0A3B1CLQ2"/>
<keyword evidence="3" id="KW-0574">Periplasm</keyword>
<dbReference type="PANTHER" id="PTHR36504:SF1">
    <property type="entry name" value="LIPOPOLYSACCHARIDE EXPORT SYSTEM PROTEIN LPTA"/>
    <property type="match status" value="1"/>
</dbReference>
<dbReference type="GO" id="GO:0015920">
    <property type="term" value="P:lipopolysaccharide transport"/>
    <property type="evidence" value="ECO:0007669"/>
    <property type="project" value="InterPro"/>
</dbReference>
<dbReference type="GO" id="GO:0017089">
    <property type="term" value="F:glycolipid transfer activity"/>
    <property type="evidence" value="ECO:0007669"/>
    <property type="project" value="TreeGrafter"/>
</dbReference>
<dbReference type="InterPro" id="IPR052037">
    <property type="entry name" value="LPS_export_LptA"/>
</dbReference>